<accession>A0A3S3P8Z2</accession>
<dbReference type="InterPro" id="IPR001375">
    <property type="entry name" value="Peptidase_S9_cat"/>
</dbReference>
<dbReference type="EMBL" id="NCKU01000669">
    <property type="protein sequence ID" value="RWS14610.1"/>
    <property type="molecule type" value="Genomic_DNA"/>
</dbReference>
<evidence type="ECO:0000313" key="5">
    <source>
        <dbReference type="EMBL" id="RWS14800.1"/>
    </source>
</evidence>
<dbReference type="OrthoDB" id="16520at2759"/>
<feature type="domain" description="Dipeptidylpeptidase IV N-terminal" evidence="2">
    <location>
        <begin position="293"/>
        <end position="689"/>
    </location>
</feature>
<dbReference type="AlphaFoldDB" id="A0A3S3P8Z2"/>
<dbReference type="Gene3D" id="2.140.10.30">
    <property type="entry name" value="Dipeptidylpeptidase IV, N-terminal domain"/>
    <property type="match status" value="2"/>
</dbReference>
<dbReference type="GO" id="GO:0008239">
    <property type="term" value="F:dipeptidyl-peptidase activity"/>
    <property type="evidence" value="ECO:0007669"/>
    <property type="project" value="TreeGrafter"/>
</dbReference>
<dbReference type="InterPro" id="IPR029058">
    <property type="entry name" value="AB_hydrolase_fold"/>
</dbReference>
<dbReference type="PANTHER" id="PTHR11731:SF193">
    <property type="entry name" value="DIPEPTIDYL PEPTIDASE 9"/>
    <property type="match status" value="1"/>
</dbReference>
<evidence type="ECO:0000313" key="6">
    <source>
        <dbReference type="Proteomes" id="UP000285301"/>
    </source>
</evidence>
<organism evidence="5 6">
    <name type="scientific">Dinothrombium tinctorium</name>
    <dbReference type="NCBI Taxonomy" id="1965070"/>
    <lineage>
        <taxon>Eukaryota</taxon>
        <taxon>Metazoa</taxon>
        <taxon>Ecdysozoa</taxon>
        <taxon>Arthropoda</taxon>
        <taxon>Chelicerata</taxon>
        <taxon>Arachnida</taxon>
        <taxon>Acari</taxon>
        <taxon>Acariformes</taxon>
        <taxon>Trombidiformes</taxon>
        <taxon>Prostigmata</taxon>
        <taxon>Anystina</taxon>
        <taxon>Parasitengona</taxon>
        <taxon>Trombidioidea</taxon>
        <taxon>Trombidiidae</taxon>
        <taxon>Dinothrombium</taxon>
    </lineage>
</organism>
<evidence type="ECO:0000259" key="1">
    <source>
        <dbReference type="Pfam" id="PF00326"/>
    </source>
</evidence>
<protein>
    <submittedName>
        <fullName evidence="5">Dipeptidyl peptidase 9-like protein</fullName>
    </submittedName>
</protein>
<evidence type="ECO:0000313" key="4">
    <source>
        <dbReference type="EMBL" id="RWS14797.1"/>
    </source>
</evidence>
<name>A0A3S3P8Z2_9ACAR</name>
<dbReference type="GO" id="GO:0006508">
    <property type="term" value="P:proteolysis"/>
    <property type="evidence" value="ECO:0007669"/>
    <property type="project" value="InterPro"/>
</dbReference>
<evidence type="ECO:0000313" key="3">
    <source>
        <dbReference type="EMBL" id="RWS14610.1"/>
    </source>
</evidence>
<feature type="domain" description="Peptidase S9 prolyl oligopeptidase catalytic" evidence="1">
    <location>
        <begin position="835"/>
        <end position="1005"/>
    </location>
</feature>
<dbReference type="Pfam" id="PF00930">
    <property type="entry name" value="DPPIV_N"/>
    <property type="match status" value="1"/>
</dbReference>
<dbReference type="EMBL" id="NCKU01000618">
    <property type="protein sequence ID" value="RWS14800.1"/>
    <property type="molecule type" value="Genomic_DNA"/>
</dbReference>
<dbReference type="InterPro" id="IPR002469">
    <property type="entry name" value="Peptidase_S9B_N"/>
</dbReference>
<dbReference type="EMBL" id="NCKU01000619">
    <property type="protein sequence ID" value="RWS14797.1"/>
    <property type="molecule type" value="Genomic_DNA"/>
</dbReference>
<sequence>MSERMTERISNISDYFPSNISLSAAMPSMPSISISVPSMPSMPSFPMPSMPSMPSIPSLVSSAMGVVCVQSAPQRKTWSQLRDAVRNAHRRLFEVSSKVPFSINFRTLEDECEKAVGTRIYFLSALNSSPETTILYCDVLFDKANSSNEYSVASGIVSSTPPTAPTTAATTTDSFTCNISNGTIQSTQFQIPSSQQHKNQSFTVFEWKPLIECRYKKFRENDNIESFKIDHQEKLQLERKRIMFTGITAYEFDFKSGRFVFSSFGDLFYFDDKGTPPYVPILLESSLRAAKLNPQICSANPDLIAFVCDNDIWVLNVKSGHEIRLTNTKFNNIGRVLSAGLPSYVIQEEFRRYQGFWWRPESEYHHLNTISENEESNSFVLQYDILYEEVDETDVELIKIPSWEGNVEEYRFPRPGNPNAISSLKLATFKLDMKTQQMSEPLVLTIPVLPSLYDLYPDYEYLVRVGWHSYDSFWVQLLNRKQKNLVLGLISLSNSFPPQILYTEDSSPLWINVSDVLHFMNQPTDAHRENLRPGSEVSFIWLSEKTGFRHIYQIKAQIVGIKSEEKEKMEILRRSSGGPNSTDDSIETVMKDEFPNCLKSILLSKKQITCGNWEVYDGEVWVDERNNLVYFVGLKESPLERHLFVMSLTEELNQGIKRLTDPGYSHTTVAFDSNFSVFINIQSNISIPPYGYIHRIIPPSAKSIPYHSSPKRRNSNSKSDAHRHSLIPTFEKLGLYVTNLLHNHIPFKPETPFARTFPGTCNPINVDQIDLLPGLSKPELFTYQLKSSGDVIYGLIFKPEFMESGVKYPCVVDVYGGPEIQIVTNSFKGVRHVRRHLLSSEGYVVCAFDCRGSHHRGTQFEAHIQNRMGQVEVADQVEVLQWLAENTGYIDMSRIAIHGWSYGGYLSLMCFGQRPDIFKVCIAGAPVTNWCLYDTGYTERYMGTPYTNPEGYAKGSVLHYINQFPNDECRLLIIHGLMDENVHFFHTAELIQALVKAGKPYNLQVC</sequence>
<reference evidence="5 6" key="1">
    <citation type="journal article" date="2018" name="Gigascience">
        <title>Genomes of trombidid mites reveal novel predicted allergens and laterally-transferred genes associated with secondary metabolism.</title>
        <authorList>
            <person name="Dong X."/>
            <person name="Chaisiri K."/>
            <person name="Xia D."/>
            <person name="Armstrong S.D."/>
            <person name="Fang Y."/>
            <person name="Donnelly M.J."/>
            <person name="Kadowaki T."/>
            <person name="McGarry J.W."/>
            <person name="Darby A.C."/>
            <person name="Makepeace B.L."/>
        </authorList>
    </citation>
    <scope>NUCLEOTIDE SEQUENCE [LARGE SCALE GENOMIC DNA]</scope>
    <source>
        <strain evidence="5">UoL-WK</strain>
    </source>
</reference>
<dbReference type="PANTHER" id="PTHR11731">
    <property type="entry name" value="PROTEASE FAMILY S9B,C DIPEPTIDYL-PEPTIDASE IV-RELATED"/>
    <property type="match status" value="1"/>
</dbReference>
<dbReference type="SUPFAM" id="SSF82171">
    <property type="entry name" value="DPP6 N-terminal domain-like"/>
    <property type="match status" value="1"/>
</dbReference>
<keyword evidence="6" id="KW-1185">Reference proteome</keyword>
<dbReference type="Pfam" id="PF00326">
    <property type="entry name" value="Peptidase_S9"/>
    <property type="match status" value="1"/>
</dbReference>
<comment type="caution">
    <text evidence="5">The sequence shown here is derived from an EMBL/GenBank/DDBJ whole genome shotgun (WGS) entry which is preliminary data.</text>
</comment>
<gene>
    <name evidence="5" type="ORF">B4U79_00870</name>
    <name evidence="4" type="ORF">B4U79_09882</name>
    <name evidence="3" type="ORF">B4U79_15341</name>
</gene>
<reference evidence="5" key="2">
    <citation type="submission" date="2018-11" db="EMBL/GenBank/DDBJ databases">
        <title>Trombidioid mite genomics.</title>
        <authorList>
            <person name="Dong X."/>
        </authorList>
    </citation>
    <scope>NUCLEOTIDE SEQUENCE</scope>
    <source>
        <strain evidence="5">UoL-WK</strain>
    </source>
</reference>
<evidence type="ECO:0000259" key="2">
    <source>
        <dbReference type="Pfam" id="PF00930"/>
    </source>
</evidence>
<proteinExistence type="predicted"/>
<dbReference type="STRING" id="1965070.A0A3S3P8Z2"/>
<dbReference type="SUPFAM" id="SSF53474">
    <property type="entry name" value="alpha/beta-Hydrolases"/>
    <property type="match status" value="1"/>
</dbReference>
<dbReference type="Gene3D" id="3.40.50.1820">
    <property type="entry name" value="alpha/beta hydrolase"/>
    <property type="match status" value="1"/>
</dbReference>
<dbReference type="GO" id="GO:0008236">
    <property type="term" value="F:serine-type peptidase activity"/>
    <property type="evidence" value="ECO:0007669"/>
    <property type="project" value="InterPro"/>
</dbReference>
<dbReference type="InterPro" id="IPR050278">
    <property type="entry name" value="Serine_Prot_S9B/DPPIV"/>
</dbReference>
<dbReference type="Proteomes" id="UP000285301">
    <property type="component" value="Unassembled WGS sequence"/>
</dbReference>